<evidence type="ECO:0000313" key="5">
    <source>
        <dbReference type="EMBL" id="ACS80509.1"/>
    </source>
</evidence>
<gene>
    <name evidence="5" type="ordered locus">Desal_2453</name>
</gene>
<keyword evidence="3" id="KW-0472">Membrane</keyword>
<comment type="catalytic activity">
    <reaction evidence="2">
        <text>2 GTP = 3',3'-c-di-GMP + 2 diphosphate</text>
        <dbReference type="Rhea" id="RHEA:24898"/>
        <dbReference type="ChEBI" id="CHEBI:33019"/>
        <dbReference type="ChEBI" id="CHEBI:37565"/>
        <dbReference type="ChEBI" id="CHEBI:58805"/>
        <dbReference type="EC" id="2.7.7.65"/>
    </reaction>
</comment>
<evidence type="ECO:0000256" key="3">
    <source>
        <dbReference type="SAM" id="Phobius"/>
    </source>
</evidence>
<accession>C6BXX9</accession>
<dbReference type="EMBL" id="CP001649">
    <property type="protein sequence ID" value="ACS80509.1"/>
    <property type="molecule type" value="Genomic_DNA"/>
</dbReference>
<dbReference type="InterPro" id="IPR050469">
    <property type="entry name" value="Diguanylate_Cyclase"/>
</dbReference>
<dbReference type="PANTHER" id="PTHR45138:SF9">
    <property type="entry name" value="DIGUANYLATE CYCLASE DGCM-RELATED"/>
    <property type="match status" value="1"/>
</dbReference>
<dbReference type="Gene3D" id="3.30.70.270">
    <property type="match status" value="1"/>
</dbReference>
<dbReference type="CDD" id="cd01949">
    <property type="entry name" value="GGDEF"/>
    <property type="match status" value="1"/>
</dbReference>
<dbReference type="PROSITE" id="PS50887">
    <property type="entry name" value="GGDEF"/>
    <property type="match status" value="1"/>
</dbReference>
<evidence type="ECO:0000313" key="6">
    <source>
        <dbReference type="Proteomes" id="UP000002601"/>
    </source>
</evidence>
<keyword evidence="3" id="KW-0812">Transmembrane</keyword>
<dbReference type="eggNOG" id="COG3706">
    <property type="taxonomic scope" value="Bacteria"/>
</dbReference>
<evidence type="ECO:0000259" key="4">
    <source>
        <dbReference type="PROSITE" id="PS50887"/>
    </source>
</evidence>
<dbReference type="SMART" id="SM00267">
    <property type="entry name" value="GGDEF"/>
    <property type="match status" value="1"/>
</dbReference>
<evidence type="ECO:0000256" key="1">
    <source>
        <dbReference type="ARBA" id="ARBA00012528"/>
    </source>
</evidence>
<dbReference type="GO" id="GO:0052621">
    <property type="term" value="F:diguanylate cyclase activity"/>
    <property type="evidence" value="ECO:0007669"/>
    <property type="project" value="UniProtKB-EC"/>
</dbReference>
<dbReference type="RefSeq" id="WP_015852325.1">
    <property type="nucleotide sequence ID" value="NC_012881.1"/>
</dbReference>
<dbReference type="NCBIfam" id="TIGR00254">
    <property type="entry name" value="GGDEF"/>
    <property type="match status" value="1"/>
</dbReference>
<protein>
    <recommendedName>
        <fullName evidence="1">diguanylate cyclase</fullName>
        <ecNumber evidence="1">2.7.7.65</ecNumber>
    </recommendedName>
</protein>
<dbReference type="Proteomes" id="UP000002601">
    <property type="component" value="Chromosome"/>
</dbReference>
<dbReference type="SUPFAM" id="SSF55073">
    <property type="entry name" value="Nucleotide cyclase"/>
    <property type="match status" value="1"/>
</dbReference>
<dbReference type="AlphaFoldDB" id="C6BXX9"/>
<sequence length="361" mass="40379">MRFQDAARLRYKITIPLILVLALAALYLFHTIVIERKNLLDTQNLLSGLRTTSVEILTAPAGMQHESTIRIFKSILEELQSYPADSRLTNLLNNEESNFFASADTFLKAAASGDNKVINIATRELDSSIGMVSGDINKISDDLHVNMVKYEYGILFMICILAALHHFLVDSPMREELIRCAREKEVSKSTIKKLAERDTLTNLPGRMKFYEEAEKAVSSATRYGSDLALIKMDIHDFKTINQKHGQKAGDKILAGFARVVRKNLRRPDSFFRVGGDKFIILAPHTSATNAKNLTEKINKLVSTTKLLKTIPFMMNTGIAMCDQGETGESLLKKVDLALNESKKYGPGTVYTHPEPVKPTEK</sequence>
<evidence type="ECO:0000256" key="2">
    <source>
        <dbReference type="ARBA" id="ARBA00034247"/>
    </source>
</evidence>
<organism evidence="5 6">
    <name type="scientific">Maridesulfovibrio salexigens (strain ATCC 14822 / DSM 2638 / NCIMB 8403 / VKM B-1763)</name>
    <name type="common">Desulfovibrio salexigens</name>
    <dbReference type="NCBI Taxonomy" id="526222"/>
    <lineage>
        <taxon>Bacteria</taxon>
        <taxon>Pseudomonadati</taxon>
        <taxon>Thermodesulfobacteriota</taxon>
        <taxon>Desulfovibrionia</taxon>
        <taxon>Desulfovibrionales</taxon>
        <taxon>Desulfovibrionaceae</taxon>
        <taxon>Maridesulfovibrio</taxon>
    </lineage>
</organism>
<name>C6BXX9_MARSD</name>
<dbReference type="InterPro" id="IPR000160">
    <property type="entry name" value="GGDEF_dom"/>
</dbReference>
<keyword evidence="6" id="KW-1185">Reference proteome</keyword>
<dbReference type="HOGENOM" id="CLU_775506_0_0_7"/>
<dbReference type="InterPro" id="IPR029787">
    <property type="entry name" value="Nucleotide_cyclase"/>
</dbReference>
<dbReference type="EC" id="2.7.7.65" evidence="1"/>
<keyword evidence="3" id="KW-1133">Transmembrane helix</keyword>
<dbReference type="InterPro" id="IPR043128">
    <property type="entry name" value="Rev_trsase/Diguanyl_cyclase"/>
</dbReference>
<dbReference type="KEGG" id="dsa:Desal_2453"/>
<dbReference type="PANTHER" id="PTHR45138">
    <property type="entry name" value="REGULATORY COMPONENTS OF SENSORY TRANSDUCTION SYSTEM"/>
    <property type="match status" value="1"/>
</dbReference>
<proteinExistence type="predicted"/>
<feature type="domain" description="GGDEF" evidence="4">
    <location>
        <begin position="225"/>
        <end position="354"/>
    </location>
</feature>
<dbReference type="Pfam" id="PF00990">
    <property type="entry name" value="GGDEF"/>
    <property type="match status" value="1"/>
</dbReference>
<reference evidence="5 6" key="1">
    <citation type="submission" date="2009-06" db="EMBL/GenBank/DDBJ databases">
        <title>Complete sequence of Desulfovibrio salexigens DSM 2638.</title>
        <authorList>
            <consortium name="US DOE Joint Genome Institute"/>
            <person name="Lucas S."/>
            <person name="Copeland A."/>
            <person name="Lapidus A."/>
            <person name="Glavina del Rio T."/>
            <person name="Tice H."/>
            <person name="Bruce D."/>
            <person name="Goodwin L."/>
            <person name="Pitluck S."/>
            <person name="Munk A.C."/>
            <person name="Brettin T."/>
            <person name="Detter J.C."/>
            <person name="Han C."/>
            <person name="Tapia R."/>
            <person name="Larimer F."/>
            <person name="Land M."/>
            <person name="Hauser L."/>
            <person name="Kyrpides N."/>
            <person name="Anderson I."/>
            <person name="Wall J.D."/>
            <person name="Arkin A.P."/>
            <person name="Dehal P."/>
            <person name="Chivian D."/>
            <person name="Giles B."/>
            <person name="Hazen T.C."/>
        </authorList>
    </citation>
    <scope>NUCLEOTIDE SEQUENCE [LARGE SCALE GENOMIC DNA]</scope>
    <source>
        <strain evidence="6">ATCC 14822 / DSM 2638 / NCIMB 8403 / VKM B-1763</strain>
    </source>
</reference>
<dbReference type="STRING" id="526222.Desal_2453"/>
<dbReference type="OrthoDB" id="8554767at2"/>
<feature type="transmembrane region" description="Helical" evidence="3">
    <location>
        <begin position="12"/>
        <end position="34"/>
    </location>
</feature>
<feature type="transmembrane region" description="Helical" evidence="3">
    <location>
        <begin position="152"/>
        <end position="169"/>
    </location>
</feature>